<evidence type="ECO:0000256" key="6">
    <source>
        <dbReference type="ARBA" id="ARBA00023128"/>
    </source>
</evidence>
<accession>A0AAU9J7A5</accession>
<dbReference type="GO" id="GO:0005777">
    <property type="term" value="C:peroxisome"/>
    <property type="evidence" value="ECO:0007669"/>
    <property type="project" value="UniProtKB-SubCell"/>
</dbReference>
<keyword evidence="5" id="KW-0560">Oxidoreductase</keyword>
<gene>
    <name evidence="9" type="ORF">BSTOLATCC_MIC30482</name>
</gene>
<dbReference type="PANTHER" id="PTHR42808">
    <property type="entry name" value="HYDROXYSTEROID DEHYDROGENASE-LIKE PROTEIN 2"/>
    <property type="match status" value="1"/>
</dbReference>
<dbReference type="Gene3D" id="3.40.50.720">
    <property type="entry name" value="NAD(P)-binding Rossmann-like Domain"/>
    <property type="match status" value="1"/>
</dbReference>
<dbReference type="EMBL" id="CAJZBQ010000030">
    <property type="protein sequence ID" value="CAG9322102.1"/>
    <property type="molecule type" value="Genomic_DNA"/>
</dbReference>
<name>A0AAU9J7A5_9CILI</name>
<dbReference type="AlphaFoldDB" id="A0AAU9J7A5"/>
<evidence type="ECO:0000256" key="4">
    <source>
        <dbReference type="ARBA" id="ARBA00022857"/>
    </source>
</evidence>
<evidence type="ECO:0000256" key="8">
    <source>
        <dbReference type="ARBA" id="ARBA00040243"/>
    </source>
</evidence>
<comment type="similarity">
    <text evidence="3">Belongs to the short-chain dehydrogenases/reductases (SDR) family.</text>
</comment>
<dbReference type="GO" id="GO:0005739">
    <property type="term" value="C:mitochondrion"/>
    <property type="evidence" value="ECO:0007669"/>
    <property type="project" value="UniProtKB-SubCell"/>
</dbReference>
<keyword evidence="4" id="KW-0521">NADP</keyword>
<organism evidence="9 10">
    <name type="scientific">Blepharisma stoltei</name>
    <dbReference type="NCBI Taxonomy" id="1481888"/>
    <lineage>
        <taxon>Eukaryota</taxon>
        <taxon>Sar</taxon>
        <taxon>Alveolata</taxon>
        <taxon>Ciliophora</taxon>
        <taxon>Postciliodesmatophora</taxon>
        <taxon>Heterotrichea</taxon>
        <taxon>Heterotrichida</taxon>
        <taxon>Blepharismidae</taxon>
        <taxon>Blepharisma</taxon>
    </lineage>
</organism>
<comment type="caution">
    <text evidence="9">The sequence shown here is derived from an EMBL/GenBank/DDBJ whole genome shotgun (WGS) entry which is preliminary data.</text>
</comment>
<dbReference type="InterPro" id="IPR036291">
    <property type="entry name" value="NAD(P)-bd_dom_sf"/>
</dbReference>
<evidence type="ECO:0000256" key="2">
    <source>
        <dbReference type="ARBA" id="ARBA00004275"/>
    </source>
</evidence>
<dbReference type="GO" id="GO:0016491">
    <property type="term" value="F:oxidoreductase activity"/>
    <property type="evidence" value="ECO:0007669"/>
    <property type="project" value="UniProtKB-KW"/>
</dbReference>
<keyword evidence="6" id="KW-0496">Mitochondrion</keyword>
<dbReference type="SUPFAM" id="SSF51735">
    <property type="entry name" value="NAD(P)-binding Rossmann-fold domains"/>
    <property type="match status" value="1"/>
</dbReference>
<sequence>MRRLELLDKHLSSQPLYWVLKNTDIKEFKKVGNLKGKTIVITGASRGIGLAIAKKAAADGANIAILAKTVEPHKKLENTIYTAAKEIEEAGGKALPIRCDIRFEDQVKSAIEQTVATFGGIDILINNASYIALTPTLDTTMKSYDLMNSIVARGTFMLSKYCIPHLLKAQNPHILNITPPINLNPKWLAPHLAYTIAKYGDSMCVVGLSEEYKGQIGVNALWPRTTIATAAIRLALGGEPIMQRSRKVDIMSDAAYTILTSCNKATNGNFFIDDEVVGPVDLKKYNVNPNIPLEELMPDPYV</sequence>
<evidence type="ECO:0000256" key="5">
    <source>
        <dbReference type="ARBA" id="ARBA00023002"/>
    </source>
</evidence>
<evidence type="ECO:0000256" key="7">
    <source>
        <dbReference type="ARBA" id="ARBA00023140"/>
    </source>
</evidence>
<keyword evidence="10" id="KW-1185">Reference proteome</keyword>
<dbReference type="Proteomes" id="UP001162131">
    <property type="component" value="Unassembled WGS sequence"/>
</dbReference>
<comment type="subcellular location">
    <subcellularLocation>
        <location evidence="1">Mitochondrion</location>
    </subcellularLocation>
    <subcellularLocation>
        <location evidence="2">Peroxisome</location>
    </subcellularLocation>
</comment>
<dbReference type="PANTHER" id="PTHR42808:SF3">
    <property type="entry name" value="HYDROXYSTEROID DEHYDROGENASE-LIKE PROTEIN 2"/>
    <property type="match status" value="1"/>
</dbReference>
<evidence type="ECO:0000313" key="9">
    <source>
        <dbReference type="EMBL" id="CAG9322102.1"/>
    </source>
</evidence>
<dbReference type="InterPro" id="IPR002347">
    <property type="entry name" value="SDR_fam"/>
</dbReference>
<reference evidence="9" key="1">
    <citation type="submission" date="2021-09" db="EMBL/GenBank/DDBJ databases">
        <authorList>
            <consortium name="AG Swart"/>
            <person name="Singh M."/>
            <person name="Singh A."/>
            <person name="Seah K."/>
            <person name="Emmerich C."/>
        </authorList>
    </citation>
    <scope>NUCLEOTIDE SEQUENCE</scope>
    <source>
        <strain evidence="9">ATCC30299</strain>
    </source>
</reference>
<proteinExistence type="inferred from homology"/>
<dbReference type="InterPro" id="IPR051935">
    <property type="entry name" value="HSDL2"/>
</dbReference>
<dbReference type="PRINTS" id="PR00081">
    <property type="entry name" value="GDHRDH"/>
</dbReference>
<dbReference type="Pfam" id="PF00106">
    <property type="entry name" value="adh_short"/>
    <property type="match status" value="1"/>
</dbReference>
<evidence type="ECO:0000256" key="3">
    <source>
        <dbReference type="ARBA" id="ARBA00006484"/>
    </source>
</evidence>
<evidence type="ECO:0000313" key="10">
    <source>
        <dbReference type="Proteomes" id="UP001162131"/>
    </source>
</evidence>
<keyword evidence="7" id="KW-0576">Peroxisome</keyword>
<protein>
    <recommendedName>
        <fullName evidence="8">Hydroxysteroid dehydrogenase-like protein 2</fullName>
    </recommendedName>
</protein>
<dbReference type="FunFam" id="3.40.50.720:FF:000301">
    <property type="entry name" value="Hydroxysteroid dehydrogenase like 2"/>
    <property type="match status" value="1"/>
</dbReference>
<dbReference type="NCBIfam" id="NF006133">
    <property type="entry name" value="PRK08278.1"/>
    <property type="match status" value="1"/>
</dbReference>
<evidence type="ECO:0000256" key="1">
    <source>
        <dbReference type="ARBA" id="ARBA00004173"/>
    </source>
</evidence>